<evidence type="ECO:0000256" key="1">
    <source>
        <dbReference type="ARBA" id="ARBA00022631"/>
    </source>
</evidence>
<keyword evidence="2 8" id="KW-0479">Metal-binding</keyword>
<feature type="binding site" evidence="8 10">
    <location>
        <position position="183"/>
    </location>
    <ligand>
        <name>K(+)</name>
        <dbReference type="ChEBI" id="CHEBI:29103"/>
    </ligand>
</feature>
<feature type="binding site" description="in other chain" evidence="8">
    <location>
        <begin position="180"/>
        <end position="181"/>
    </location>
    <ligand>
        <name>NADP(+)</name>
        <dbReference type="ChEBI" id="CHEBI:58349"/>
        <note>ligand shared between two neighboring subunits</note>
    </ligand>
</feature>
<dbReference type="HAMAP" id="MF_00596">
    <property type="entry name" value="GMP_reduct_type1"/>
    <property type="match status" value="1"/>
</dbReference>
<feature type="binding site" evidence="8">
    <location>
        <begin position="26"/>
        <end position="27"/>
    </location>
    <ligand>
        <name>NADP(+)</name>
        <dbReference type="ChEBI" id="CHEBI:58349"/>
        <note>ligand shared between two neighboring subunits</note>
    </ligand>
</feature>
<dbReference type="SUPFAM" id="SSF51412">
    <property type="entry name" value="Inosine monophosphate dehydrogenase (IMPDH)"/>
    <property type="match status" value="1"/>
</dbReference>
<dbReference type="FunFam" id="3.20.20.70:FF:000012">
    <property type="entry name" value="GMP reductase"/>
    <property type="match status" value="1"/>
</dbReference>
<feature type="binding site" evidence="8">
    <location>
        <position position="186"/>
    </location>
    <ligand>
        <name>K(+)</name>
        <dbReference type="ChEBI" id="CHEBI:29103"/>
    </ligand>
</feature>
<dbReference type="InterPro" id="IPR050139">
    <property type="entry name" value="GMP_reductase"/>
</dbReference>
<dbReference type="PIRSF" id="PIRSF000235">
    <property type="entry name" value="GMP_reductase"/>
    <property type="match status" value="1"/>
</dbReference>
<dbReference type="SMART" id="SM01240">
    <property type="entry name" value="IMPDH"/>
    <property type="match status" value="1"/>
</dbReference>
<dbReference type="RefSeq" id="XP_033360754.1">
    <property type="nucleotide sequence ID" value="XM_033504863.1"/>
</dbReference>
<feature type="binding site" description="in other chain" evidence="8">
    <location>
        <position position="78"/>
    </location>
    <ligand>
        <name>NADP(+)</name>
        <dbReference type="ChEBI" id="CHEBI:58349"/>
        <note>ligand shared between two neighboring subunits</note>
    </ligand>
</feature>
<sequence length="349" mass="37992">MPNIINDIKLDFKDVLLRPKRSTLKSRSEVDLFTEITFRNSKQTYKGIPIIASNMDTVGTFEMAKALSKYGLFTTIHKYYSVEEWKDFASENAENLKYVAASSGTGKEDFERLSNILTAVPELSFICLDVANGYSQHFVEYVRKVRAEFPNHTIIAGNVVTGEMVEELILSGADIVKVGIGPGSVCTTRMKTGVGYPQLSAVIECADAAHGLKGHIISDGGCTCPGDLAKAFGAGADFVMAGGMFAGHDECGGDCIEKNGKKYKLFYGMASSTAMKKHAGVAEYRSSEGKTVEVPYKGPVENTILDILGGLRSACTYTGAERLRELPRRATFIRCTQQLNPMYGPPPEI</sequence>
<dbReference type="PANTHER" id="PTHR43170">
    <property type="entry name" value="GMP REDUCTASE"/>
    <property type="match status" value="1"/>
</dbReference>
<keyword evidence="4 8" id="KW-0630">Potassium</keyword>
<comment type="function">
    <text evidence="6 8 11">Catalyzes the irreversible NADPH-dependent deamination of GMP to IMP. It functions in the conversion of nucleobase, nucleoside and nucleotide derivatives of G to A nucleotides, and in maintaining the intracellular balance of A and G nucleotides.</text>
</comment>
<dbReference type="Pfam" id="PF00478">
    <property type="entry name" value="IMPDH"/>
    <property type="match status" value="1"/>
</dbReference>
<evidence type="ECO:0000256" key="5">
    <source>
        <dbReference type="ARBA" id="ARBA00023002"/>
    </source>
</evidence>
<evidence type="ECO:0000256" key="2">
    <source>
        <dbReference type="ARBA" id="ARBA00022723"/>
    </source>
</evidence>
<feature type="binding site" evidence="8">
    <location>
        <begin position="268"/>
        <end position="270"/>
    </location>
    <ligand>
        <name>GMP</name>
        <dbReference type="ChEBI" id="CHEBI:58115"/>
    </ligand>
</feature>
<feature type="binding site" evidence="8">
    <location>
        <position position="189"/>
    </location>
    <ligand>
        <name>K(+)</name>
        <dbReference type="ChEBI" id="CHEBI:29103"/>
    </ligand>
</feature>
<reference evidence="14" key="1">
    <citation type="submission" date="2025-08" db="UniProtKB">
        <authorList>
            <consortium name="RefSeq"/>
        </authorList>
    </citation>
    <scope>IDENTIFICATION</scope>
    <source>
        <tissue evidence="14">Muscle</tissue>
    </source>
</reference>
<keyword evidence="1 8" id="KW-0659">Purine metabolism</keyword>
<comment type="similarity">
    <text evidence="8">Belongs to the IMPDH/GMPR family. GuaC type 1 subfamily.</text>
</comment>
<dbReference type="GO" id="GO:0006163">
    <property type="term" value="P:purine nucleotide metabolic process"/>
    <property type="evidence" value="ECO:0007669"/>
    <property type="project" value="UniProtKB-UniRule"/>
</dbReference>
<feature type="binding site" evidence="8">
    <location>
        <begin position="242"/>
        <end position="243"/>
    </location>
    <ligand>
        <name>GMP</name>
        <dbReference type="ChEBI" id="CHEBI:58115"/>
    </ligand>
</feature>
<proteinExistence type="inferred from homology"/>
<dbReference type="PROSITE" id="PS00487">
    <property type="entry name" value="IMP_DH_GMP_RED"/>
    <property type="match status" value="1"/>
</dbReference>
<feature type="binding site" description="in other chain" evidence="8">
    <location>
        <position position="269"/>
    </location>
    <ligand>
        <name>NADP(+)</name>
        <dbReference type="ChEBI" id="CHEBI:58349"/>
        <note>ligand shared between two neighboring subunits</note>
    </ligand>
</feature>
<evidence type="ECO:0000256" key="11">
    <source>
        <dbReference type="RuleBase" id="RU003929"/>
    </source>
</evidence>
<name>A0A6J3LA22_9HYME</name>
<dbReference type="PANTHER" id="PTHR43170:SF5">
    <property type="entry name" value="GMP REDUCTASE"/>
    <property type="match status" value="1"/>
</dbReference>
<feature type="binding site" evidence="8">
    <location>
        <begin position="219"/>
        <end position="221"/>
    </location>
    <ligand>
        <name>GMP</name>
        <dbReference type="ChEBI" id="CHEBI:58115"/>
    </ligand>
</feature>
<dbReference type="KEGG" id="bvk:117239369"/>
<dbReference type="GO" id="GO:1902560">
    <property type="term" value="C:GMP reductase complex"/>
    <property type="evidence" value="ECO:0007669"/>
    <property type="project" value="InterPro"/>
</dbReference>
<feature type="binding site" evidence="8 10">
    <location>
        <position position="181"/>
    </location>
    <ligand>
        <name>K(+)</name>
        <dbReference type="ChEBI" id="CHEBI:29103"/>
    </ligand>
</feature>
<feature type="active site" description="Thioimidate intermediate" evidence="8 9">
    <location>
        <position position="186"/>
    </location>
</feature>
<dbReference type="GO" id="GO:0006144">
    <property type="term" value="P:purine nucleobase metabolic process"/>
    <property type="evidence" value="ECO:0007669"/>
    <property type="project" value="UniProtKB-KW"/>
</dbReference>
<evidence type="ECO:0000313" key="13">
    <source>
        <dbReference type="Proteomes" id="UP000504631"/>
    </source>
</evidence>
<gene>
    <name evidence="14" type="primary">LOC117239369</name>
</gene>
<evidence type="ECO:0000259" key="12">
    <source>
        <dbReference type="Pfam" id="PF00478"/>
    </source>
</evidence>
<keyword evidence="3 8" id="KW-0521">NADP</keyword>
<dbReference type="AlphaFoldDB" id="A0A6J3LA22"/>
<evidence type="ECO:0000256" key="8">
    <source>
        <dbReference type="HAMAP-Rule" id="MF_03195"/>
    </source>
</evidence>
<protein>
    <recommendedName>
        <fullName evidence="8">GMP reductase</fullName>
        <shortName evidence="8">GMPR</shortName>
        <ecNumber evidence="8">1.7.1.7</ecNumber>
    </recommendedName>
    <alternativeName>
        <fullName evidence="8">Guanosine 5'-monophosphate oxidoreductase</fullName>
        <shortName evidence="8">Guanosine monophosphate reductase</shortName>
    </alternativeName>
</protein>
<feature type="active site" description="Proton donor/acceptor" evidence="8">
    <location>
        <position position="188"/>
    </location>
</feature>
<dbReference type="NCBIfam" id="NF003470">
    <property type="entry name" value="PRK05096.1"/>
    <property type="match status" value="1"/>
</dbReference>
<dbReference type="Gene3D" id="3.20.20.70">
    <property type="entry name" value="Aldolase class I"/>
    <property type="match status" value="1"/>
</dbReference>
<evidence type="ECO:0000256" key="3">
    <source>
        <dbReference type="ARBA" id="ARBA00022857"/>
    </source>
</evidence>
<dbReference type="InterPro" id="IPR015875">
    <property type="entry name" value="IMP_DH/GMP_Rdtase_CS"/>
</dbReference>
<organism evidence="13 14">
    <name type="scientific">Bombus vosnesenskii</name>
    <dbReference type="NCBI Taxonomy" id="207650"/>
    <lineage>
        <taxon>Eukaryota</taxon>
        <taxon>Metazoa</taxon>
        <taxon>Ecdysozoa</taxon>
        <taxon>Arthropoda</taxon>
        <taxon>Hexapoda</taxon>
        <taxon>Insecta</taxon>
        <taxon>Pterygota</taxon>
        <taxon>Neoptera</taxon>
        <taxon>Endopterygota</taxon>
        <taxon>Hymenoptera</taxon>
        <taxon>Apocrita</taxon>
        <taxon>Aculeata</taxon>
        <taxon>Apoidea</taxon>
        <taxon>Anthophila</taxon>
        <taxon>Apidae</taxon>
        <taxon>Bombus</taxon>
        <taxon>Pyrobombus</taxon>
    </lineage>
</organism>
<evidence type="ECO:0000256" key="9">
    <source>
        <dbReference type="PIRSR" id="PIRSR000235-1"/>
    </source>
</evidence>
<dbReference type="InterPro" id="IPR001093">
    <property type="entry name" value="IMP_DH_GMPRt"/>
</dbReference>
<evidence type="ECO:0000256" key="6">
    <source>
        <dbReference type="ARBA" id="ARBA00037691"/>
    </source>
</evidence>
<comment type="caution">
    <text evidence="8">Lacks conserved residue(s) required for the propagation of feature annotation.</text>
</comment>
<evidence type="ECO:0000256" key="10">
    <source>
        <dbReference type="PIRSR" id="PIRSR000235-3"/>
    </source>
</evidence>
<feature type="binding site" evidence="8">
    <location>
        <begin position="313"/>
        <end position="316"/>
    </location>
    <ligand>
        <name>NADP(+)</name>
        <dbReference type="ChEBI" id="CHEBI:58349"/>
        <note>ligand shared between two neighboring subunits</note>
    </ligand>
</feature>
<evidence type="ECO:0000256" key="7">
    <source>
        <dbReference type="ARBA" id="ARBA00048616"/>
    </source>
</evidence>
<evidence type="ECO:0000313" key="14">
    <source>
        <dbReference type="RefSeq" id="XP_033360754.1"/>
    </source>
</evidence>
<dbReference type="CDD" id="cd00381">
    <property type="entry name" value="IMPDH"/>
    <property type="match status" value="1"/>
</dbReference>
<feature type="binding site" description="in other chain" evidence="8">
    <location>
        <begin position="129"/>
        <end position="131"/>
    </location>
    <ligand>
        <name>NADP(+)</name>
        <dbReference type="ChEBI" id="CHEBI:58349"/>
        <note>ligand shared between two neighboring subunits</note>
    </ligand>
</feature>
<dbReference type="InterPro" id="IPR005993">
    <property type="entry name" value="GMPR"/>
</dbReference>
<keyword evidence="5 8" id="KW-0560">Oxidoreductase</keyword>
<feature type="binding site" description="in other chain" evidence="8">
    <location>
        <begin position="284"/>
        <end position="285"/>
    </location>
    <ligand>
        <name>NADP(+)</name>
        <dbReference type="ChEBI" id="CHEBI:58349"/>
        <note>ligand shared between two neighboring subunits</note>
    </ligand>
</feature>
<dbReference type="NCBIfam" id="TIGR01305">
    <property type="entry name" value="GMP_reduct_1"/>
    <property type="match status" value="1"/>
</dbReference>
<dbReference type="InterPro" id="IPR013785">
    <property type="entry name" value="Aldolase_TIM"/>
</dbReference>
<accession>A0A6J3LA22</accession>
<dbReference type="Proteomes" id="UP000504631">
    <property type="component" value="Unplaced"/>
</dbReference>
<dbReference type="GeneID" id="117239369"/>
<comment type="catalytic activity">
    <reaction evidence="7 8 11">
        <text>IMP + NH4(+) + NADP(+) = GMP + NADPH + 2 H(+)</text>
        <dbReference type="Rhea" id="RHEA:17185"/>
        <dbReference type="ChEBI" id="CHEBI:15378"/>
        <dbReference type="ChEBI" id="CHEBI:28938"/>
        <dbReference type="ChEBI" id="CHEBI:57783"/>
        <dbReference type="ChEBI" id="CHEBI:58053"/>
        <dbReference type="ChEBI" id="CHEBI:58115"/>
        <dbReference type="ChEBI" id="CHEBI:58349"/>
        <dbReference type="EC" id="1.7.1.7"/>
    </reaction>
</comment>
<dbReference type="GO" id="GO:0003920">
    <property type="term" value="F:GMP reductase activity"/>
    <property type="evidence" value="ECO:0007669"/>
    <property type="project" value="UniProtKB-UniRule"/>
</dbReference>
<keyword evidence="13" id="KW-1185">Reference proteome</keyword>
<comment type="subunit">
    <text evidence="8">Homotetramer.</text>
</comment>
<dbReference type="GO" id="GO:0046872">
    <property type="term" value="F:metal ion binding"/>
    <property type="evidence" value="ECO:0007669"/>
    <property type="project" value="UniProtKB-KW"/>
</dbReference>
<feature type="domain" description="IMP dehydrogenase/GMP reductase" evidence="12">
    <location>
        <begin position="10"/>
        <end position="337"/>
    </location>
</feature>
<dbReference type="EC" id="1.7.1.7" evidence="8"/>
<evidence type="ECO:0000256" key="4">
    <source>
        <dbReference type="ARBA" id="ARBA00022958"/>
    </source>
</evidence>